<dbReference type="EMBL" id="HBUF01649723">
    <property type="protein sequence ID" value="CAG6786744.1"/>
    <property type="molecule type" value="Transcribed_RNA"/>
</dbReference>
<organism evidence="1">
    <name type="scientific">Cacopsylla melanoneura</name>
    <dbReference type="NCBI Taxonomy" id="428564"/>
    <lineage>
        <taxon>Eukaryota</taxon>
        <taxon>Metazoa</taxon>
        <taxon>Ecdysozoa</taxon>
        <taxon>Arthropoda</taxon>
        <taxon>Hexapoda</taxon>
        <taxon>Insecta</taxon>
        <taxon>Pterygota</taxon>
        <taxon>Neoptera</taxon>
        <taxon>Paraneoptera</taxon>
        <taxon>Hemiptera</taxon>
        <taxon>Sternorrhyncha</taxon>
        <taxon>Psylloidea</taxon>
        <taxon>Psyllidae</taxon>
        <taxon>Psyllinae</taxon>
        <taxon>Cacopsylla</taxon>
    </lineage>
</organism>
<sequence>MLSQRGKDMKVINGYKFRFYRHLSGNIDKWVCTRKNCNAYLKYYEDDLEEENLDHNHDSDSSNTLERQKLTNNLKRKAIEDICQRPSKMIHTEVLKEKSENISTEDVTRMRKCIHHARMKVHPKLPKTLEELQESVPSFLEKKNWMYINDKNSNILSLTTEQNLSFMTTYWIIT</sequence>
<dbReference type="Gene3D" id="2.20.25.240">
    <property type="match status" value="1"/>
</dbReference>
<protein>
    <recommendedName>
        <fullName evidence="2">FLYWCH-type domain-containing protein</fullName>
    </recommendedName>
</protein>
<reference evidence="1" key="1">
    <citation type="submission" date="2021-05" db="EMBL/GenBank/DDBJ databases">
        <authorList>
            <person name="Alioto T."/>
            <person name="Alioto T."/>
            <person name="Gomez Garrido J."/>
        </authorList>
    </citation>
    <scope>NUCLEOTIDE SEQUENCE</scope>
</reference>
<evidence type="ECO:0008006" key="2">
    <source>
        <dbReference type="Google" id="ProtNLM"/>
    </source>
</evidence>
<evidence type="ECO:0000313" key="1">
    <source>
        <dbReference type="EMBL" id="CAG6786744.1"/>
    </source>
</evidence>
<name>A0A8D9BP85_9HEMI</name>
<proteinExistence type="predicted"/>
<dbReference type="AlphaFoldDB" id="A0A8D9BP85"/>
<accession>A0A8D9BP85</accession>